<evidence type="ECO:0000313" key="2">
    <source>
        <dbReference type="EMBL" id="EAY09273.1"/>
    </source>
</evidence>
<dbReference type="SUPFAM" id="SSF52058">
    <property type="entry name" value="L domain-like"/>
    <property type="match status" value="1"/>
</dbReference>
<dbReference type="RefSeq" id="XP_001321496.1">
    <property type="nucleotide sequence ID" value="XM_001321461.1"/>
</dbReference>
<dbReference type="VEuPathDB" id="TrichDB:TVAG_133310"/>
<dbReference type="InterPro" id="IPR032675">
    <property type="entry name" value="LRR_dom_sf"/>
</dbReference>
<dbReference type="VEuPathDB" id="TrichDB:TVAGG3_0906040"/>
<reference evidence="2" key="1">
    <citation type="submission" date="2006-10" db="EMBL/GenBank/DDBJ databases">
        <authorList>
            <person name="Amadeo P."/>
            <person name="Zhao Q."/>
            <person name="Wortman J."/>
            <person name="Fraser-Liggett C."/>
            <person name="Carlton J."/>
        </authorList>
    </citation>
    <scope>NUCLEOTIDE SEQUENCE</scope>
    <source>
        <strain evidence="2">G3</strain>
    </source>
</reference>
<dbReference type="PANTHER" id="PTHR45661:SF3">
    <property type="entry name" value="IG-LIKE DOMAIN-CONTAINING PROTEIN"/>
    <property type="match status" value="1"/>
</dbReference>
<dbReference type="Pfam" id="PF13306">
    <property type="entry name" value="LRR_5"/>
    <property type="match status" value="1"/>
</dbReference>
<dbReference type="SMR" id="A2EDK8"/>
<feature type="transmembrane region" description="Helical" evidence="1">
    <location>
        <begin position="506"/>
        <end position="527"/>
    </location>
</feature>
<dbReference type="Gene3D" id="3.80.10.10">
    <property type="entry name" value="Ribonuclease Inhibitor"/>
    <property type="match status" value="2"/>
</dbReference>
<gene>
    <name evidence="2" type="ORF">TVAG_133310</name>
</gene>
<keyword evidence="1" id="KW-0812">Transmembrane</keyword>
<evidence type="ECO:0000313" key="3">
    <source>
        <dbReference type="Proteomes" id="UP000001542"/>
    </source>
</evidence>
<organism evidence="2 3">
    <name type="scientific">Trichomonas vaginalis (strain ATCC PRA-98 / G3)</name>
    <dbReference type="NCBI Taxonomy" id="412133"/>
    <lineage>
        <taxon>Eukaryota</taxon>
        <taxon>Metamonada</taxon>
        <taxon>Parabasalia</taxon>
        <taxon>Trichomonadida</taxon>
        <taxon>Trichomonadidae</taxon>
        <taxon>Trichomonas</taxon>
    </lineage>
</organism>
<accession>A2EDK8</accession>
<sequence>MIFFDHCDKLTEIEVISDNYILENYAIYDKEKTKIISFSTVSPLESFIVPDNIQELSDFSFCGTKNLKNLACNHFVRIGIGAFLKSSLENIVFTDVNNNYQMEMFTFSYSQNLKYVEIICQQFPMFDFLYCVNLEYIKAPLTQIGDGVFMHCKSLKEIKLKDVTEIGIKSFFDCKTLKQIKFGPKIQNIGSYAFKNCINIEVVEFLQVCNLYNIEIGIFQNCVRLSSVTLPLYLNAIFDLAFANTSLREIRVPSVAEVMPHAFYYNQNLIRVINTDVFEHELRIYAASEYRIITTLGKQNSTYNVSDGFSFINVEAINSHHIFNDTIGAYENDLGIRTLIVPESINYIGPFNNGLFYTLGSHFLENVCTNNSNLRIEIPYFYIILNFNYDVYTPLDTEIQGNARLYDYDSPIPYPKIYAPNMKVSRTNDFGFQVINEPCPDSVTPAEKIIDKSTINYKKVIVKRDQSKTSNANSGSKIESSFDPIILNNDERSVNPNSNITLRETITISICASIVVIVIILAILYVYMKTKAPTLSDDSDILEMAKETIHASTAVTFDNPLFMTTSAFPDDPFASDFQNEEINIDCFNKDDLDE</sequence>
<proteinExistence type="predicted"/>
<dbReference type="InterPro" id="IPR026906">
    <property type="entry name" value="LRR_5"/>
</dbReference>
<dbReference type="EMBL" id="DS113361">
    <property type="protein sequence ID" value="EAY09273.1"/>
    <property type="molecule type" value="Genomic_DNA"/>
</dbReference>
<dbReference type="AlphaFoldDB" id="A2EDK8"/>
<dbReference type="InParanoid" id="A2EDK8"/>
<keyword evidence="1" id="KW-0472">Membrane</keyword>
<evidence type="ECO:0000256" key="1">
    <source>
        <dbReference type="SAM" id="Phobius"/>
    </source>
</evidence>
<dbReference type="KEGG" id="tva:4767189"/>
<name>A2EDK8_TRIV3</name>
<reference evidence="2" key="2">
    <citation type="journal article" date="2007" name="Science">
        <title>Draft genome sequence of the sexually transmitted pathogen Trichomonas vaginalis.</title>
        <authorList>
            <person name="Carlton J.M."/>
            <person name="Hirt R.P."/>
            <person name="Silva J.C."/>
            <person name="Delcher A.L."/>
            <person name="Schatz M."/>
            <person name="Zhao Q."/>
            <person name="Wortman J.R."/>
            <person name="Bidwell S.L."/>
            <person name="Alsmark U.C.M."/>
            <person name="Besteiro S."/>
            <person name="Sicheritz-Ponten T."/>
            <person name="Noel C.J."/>
            <person name="Dacks J.B."/>
            <person name="Foster P.G."/>
            <person name="Simillion C."/>
            <person name="Van de Peer Y."/>
            <person name="Miranda-Saavedra D."/>
            <person name="Barton G.J."/>
            <person name="Westrop G.D."/>
            <person name="Mueller S."/>
            <person name="Dessi D."/>
            <person name="Fiori P.L."/>
            <person name="Ren Q."/>
            <person name="Paulsen I."/>
            <person name="Zhang H."/>
            <person name="Bastida-Corcuera F.D."/>
            <person name="Simoes-Barbosa A."/>
            <person name="Brown M.T."/>
            <person name="Hayes R.D."/>
            <person name="Mukherjee M."/>
            <person name="Okumura C.Y."/>
            <person name="Schneider R."/>
            <person name="Smith A.J."/>
            <person name="Vanacova S."/>
            <person name="Villalvazo M."/>
            <person name="Haas B.J."/>
            <person name="Pertea M."/>
            <person name="Feldblyum T.V."/>
            <person name="Utterback T.R."/>
            <person name="Shu C.L."/>
            <person name="Osoegawa K."/>
            <person name="de Jong P.J."/>
            <person name="Hrdy I."/>
            <person name="Horvathova L."/>
            <person name="Zubacova Z."/>
            <person name="Dolezal P."/>
            <person name="Malik S.B."/>
            <person name="Logsdon J.M. Jr."/>
            <person name="Henze K."/>
            <person name="Gupta A."/>
            <person name="Wang C.C."/>
            <person name="Dunne R.L."/>
            <person name="Upcroft J.A."/>
            <person name="Upcroft P."/>
            <person name="White O."/>
            <person name="Salzberg S.L."/>
            <person name="Tang P."/>
            <person name="Chiu C.-H."/>
            <person name="Lee Y.-S."/>
            <person name="Embley T.M."/>
            <person name="Coombs G.H."/>
            <person name="Mottram J.C."/>
            <person name="Tachezy J."/>
            <person name="Fraser-Liggett C.M."/>
            <person name="Johnson P.J."/>
        </authorList>
    </citation>
    <scope>NUCLEOTIDE SEQUENCE [LARGE SCALE GENOMIC DNA]</scope>
    <source>
        <strain evidence="2">G3</strain>
    </source>
</reference>
<keyword evidence="1" id="KW-1133">Transmembrane helix</keyword>
<protein>
    <submittedName>
        <fullName evidence="2">Surface antigen BspA-like</fullName>
    </submittedName>
</protein>
<dbReference type="PANTHER" id="PTHR45661">
    <property type="entry name" value="SURFACE ANTIGEN"/>
    <property type="match status" value="1"/>
</dbReference>
<dbReference type="InterPro" id="IPR053139">
    <property type="entry name" value="Surface_bspA-like"/>
</dbReference>
<dbReference type="Proteomes" id="UP000001542">
    <property type="component" value="Unassembled WGS sequence"/>
</dbReference>
<keyword evidence="3" id="KW-1185">Reference proteome</keyword>